<dbReference type="InterPro" id="IPR027417">
    <property type="entry name" value="P-loop_NTPase"/>
</dbReference>
<dbReference type="Gene3D" id="3.40.50.300">
    <property type="entry name" value="P-loop containing nucleotide triphosphate hydrolases"/>
    <property type="match status" value="1"/>
</dbReference>
<dbReference type="PANTHER" id="PTHR46411:SF3">
    <property type="entry name" value="AAA+ ATPASE DOMAIN-CONTAINING PROTEIN"/>
    <property type="match status" value="1"/>
</dbReference>
<gene>
    <name evidence="3" type="ORF">K466DRAFT_597973</name>
</gene>
<dbReference type="InterPro" id="IPR054289">
    <property type="entry name" value="DUF7025"/>
</dbReference>
<dbReference type="SUPFAM" id="SSF52540">
    <property type="entry name" value="P-loop containing nucleoside triphosphate hydrolases"/>
    <property type="match status" value="1"/>
</dbReference>
<dbReference type="STRING" id="1314778.A0A5C3PLX4"/>
<feature type="domain" description="ATPase AAA-type core" evidence="1">
    <location>
        <begin position="455"/>
        <end position="532"/>
    </location>
</feature>
<dbReference type="Pfam" id="PF22942">
    <property type="entry name" value="DUF7025"/>
    <property type="match status" value="1"/>
</dbReference>
<evidence type="ECO:0000313" key="3">
    <source>
        <dbReference type="EMBL" id="TFK89230.1"/>
    </source>
</evidence>
<reference evidence="3 4" key="1">
    <citation type="journal article" date="2019" name="Nat. Ecol. Evol.">
        <title>Megaphylogeny resolves global patterns of mushroom evolution.</title>
        <authorList>
            <person name="Varga T."/>
            <person name="Krizsan K."/>
            <person name="Foldi C."/>
            <person name="Dima B."/>
            <person name="Sanchez-Garcia M."/>
            <person name="Sanchez-Ramirez S."/>
            <person name="Szollosi G.J."/>
            <person name="Szarkandi J.G."/>
            <person name="Papp V."/>
            <person name="Albert L."/>
            <person name="Andreopoulos W."/>
            <person name="Angelini C."/>
            <person name="Antonin V."/>
            <person name="Barry K.W."/>
            <person name="Bougher N.L."/>
            <person name="Buchanan P."/>
            <person name="Buyck B."/>
            <person name="Bense V."/>
            <person name="Catcheside P."/>
            <person name="Chovatia M."/>
            <person name="Cooper J."/>
            <person name="Damon W."/>
            <person name="Desjardin D."/>
            <person name="Finy P."/>
            <person name="Geml J."/>
            <person name="Haridas S."/>
            <person name="Hughes K."/>
            <person name="Justo A."/>
            <person name="Karasinski D."/>
            <person name="Kautmanova I."/>
            <person name="Kiss B."/>
            <person name="Kocsube S."/>
            <person name="Kotiranta H."/>
            <person name="LaButti K.M."/>
            <person name="Lechner B.E."/>
            <person name="Liimatainen K."/>
            <person name="Lipzen A."/>
            <person name="Lukacs Z."/>
            <person name="Mihaltcheva S."/>
            <person name="Morgado L.N."/>
            <person name="Niskanen T."/>
            <person name="Noordeloos M.E."/>
            <person name="Ohm R.A."/>
            <person name="Ortiz-Santana B."/>
            <person name="Ovrebo C."/>
            <person name="Racz N."/>
            <person name="Riley R."/>
            <person name="Savchenko A."/>
            <person name="Shiryaev A."/>
            <person name="Soop K."/>
            <person name="Spirin V."/>
            <person name="Szebenyi C."/>
            <person name="Tomsovsky M."/>
            <person name="Tulloss R.E."/>
            <person name="Uehling J."/>
            <person name="Grigoriev I.V."/>
            <person name="Vagvolgyi C."/>
            <person name="Papp T."/>
            <person name="Martin F.M."/>
            <person name="Miettinen O."/>
            <person name="Hibbett D.S."/>
            <person name="Nagy L.G."/>
        </authorList>
    </citation>
    <scope>NUCLEOTIDE SEQUENCE [LARGE SCALE GENOMIC DNA]</scope>
    <source>
        <strain evidence="3 4">HHB13444</strain>
    </source>
</reference>
<evidence type="ECO:0000313" key="4">
    <source>
        <dbReference type="Proteomes" id="UP000308197"/>
    </source>
</evidence>
<evidence type="ECO:0000259" key="2">
    <source>
        <dbReference type="Pfam" id="PF22942"/>
    </source>
</evidence>
<dbReference type="InterPro" id="IPR003959">
    <property type="entry name" value="ATPase_AAA_core"/>
</dbReference>
<dbReference type="Pfam" id="PF00004">
    <property type="entry name" value="AAA"/>
    <property type="match status" value="1"/>
</dbReference>
<dbReference type="Proteomes" id="UP000308197">
    <property type="component" value="Unassembled WGS sequence"/>
</dbReference>
<dbReference type="InParanoid" id="A0A5C3PLX4"/>
<name>A0A5C3PLX4_9APHY</name>
<dbReference type="GO" id="GO:0005524">
    <property type="term" value="F:ATP binding"/>
    <property type="evidence" value="ECO:0007669"/>
    <property type="project" value="InterPro"/>
</dbReference>
<keyword evidence="3" id="KW-0378">Hydrolase</keyword>
<feature type="domain" description="DUF7025" evidence="2">
    <location>
        <begin position="168"/>
        <end position="282"/>
    </location>
</feature>
<proteinExistence type="predicted"/>
<evidence type="ECO:0000259" key="1">
    <source>
        <dbReference type="Pfam" id="PF00004"/>
    </source>
</evidence>
<dbReference type="PANTHER" id="PTHR46411">
    <property type="entry name" value="FAMILY ATPASE, PUTATIVE-RELATED"/>
    <property type="match status" value="1"/>
</dbReference>
<protein>
    <submittedName>
        <fullName evidence="3">P-loop containing nucleoside triphosphate hydrolase protein</fullName>
    </submittedName>
</protein>
<organism evidence="3 4">
    <name type="scientific">Polyporus arcularius HHB13444</name>
    <dbReference type="NCBI Taxonomy" id="1314778"/>
    <lineage>
        <taxon>Eukaryota</taxon>
        <taxon>Fungi</taxon>
        <taxon>Dikarya</taxon>
        <taxon>Basidiomycota</taxon>
        <taxon>Agaricomycotina</taxon>
        <taxon>Agaricomycetes</taxon>
        <taxon>Polyporales</taxon>
        <taxon>Polyporaceae</taxon>
        <taxon>Polyporus</taxon>
    </lineage>
</organism>
<accession>A0A5C3PLX4</accession>
<dbReference type="EMBL" id="ML211083">
    <property type="protein sequence ID" value="TFK89230.1"/>
    <property type="molecule type" value="Genomic_DNA"/>
</dbReference>
<keyword evidence="4" id="KW-1185">Reference proteome</keyword>
<dbReference type="AlphaFoldDB" id="A0A5C3PLX4"/>
<dbReference type="GO" id="GO:0016887">
    <property type="term" value="F:ATP hydrolysis activity"/>
    <property type="evidence" value="ECO:0007669"/>
    <property type="project" value="InterPro"/>
</dbReference>
<sequence length="611" mass="68265">MEHSHQLDSSPSPLETIKYVDRVYRRDERRYAHTDTDAAIAGSPAERAQPLSDLTKDYDTSWKNYHFVVERDISIESSVSFTLMIQNPPNSWRHASPSWVLFPVSPGPQLQFQFLSPRLLVAFFPQFKQHEASLLTGPTSLENTQTLTALKVLLAYLEHHYSTTLATIDKLATHQETTFDLLDIVFVPGNLIVTSCPTTGEPWVVRLHRGFQEAKTGGEVCYKLVCEYLGAKSDYDPDHASADTTLLSEDAFQMYSHTIELESFTGVAKITTLRAYPVKYHSRWSELSSQLVERGRTSASWSVNSRIIIDKAYYFGQRSKLSQAKKPDVSHATSEAQDVSSDTQATIVPLSNEKLRLATPILYGYSLVENEWMRFNVRHVSPIEWNDEAFSGLILPVEGHKDLLRALVDAHASGSDTVAPDFVRGKGRGLIIGLHGPPGVGKTFGKLSDGATVEVNLRKTLDMAGIWRAILLIDEADVFLERRAAHDLERNALVSAFLTQLETYSGIVFLTTNRLETFDEAMLSRMHLKLTFGPLTGPTKSTLWRAFLKKAGMPVARIPALAKLHAEKDLNGRQIRNICQLARYIAQGLKEQLSAEHVERALDLSLDGGAE</sequence>